<dbReference type="OrthoDB" id="4081031at2759"/>
<evidence type="ECO:0000313" key="3">
    <source>
        <dbReference type="Proteomes" id="UP000005222"/>
    </source>
</evidence>
<dbReference type="EMBL" id="FO082053">
    <property type="protein sequence ID" value="CCE80334.1"/>
    <property type="molecule type" value="Genomic_DNA"/>
</dbReference>
<dbReference type="EMBL" id="FO082052">
    <property type="protein sequence ID" value="CCE81099.1"/>
    <property type="molecule type" value="Genomic_DNA"/>
</dbReference>
<dbReference type="eggNOG" id="ENOG502T45H">
    <property type="taxonomic scope" value="Eukaryota"/>
</dbReference>
<evidence type="ECO:0000313" key="2">
    <source>
        <dbReference type="EMBL" id="CCE81099.1"/>
    </source>
</evidence>
<gene>
    <name evidence="2" type="primary">Piso0_003449</name>
    <name evidence="1" type="ORF">GNLVRS01_PISO0G12568g</name>
    <name evidence="2" type="ORF">GNLVRS01_PISO0H12569g</name>
</gene>
<accession>G8YI47</accession>
<name>G8YI47_PICSO</name>
<protein>
    <submittedName>
        <fullName evidence="2">Piso0_003449 protein</fullName>
    </submittedName>
</protein>
<evidence type="ECO:0000313" key="1">
    <source>
        <dbReference type="EMBL" id="CCE80334.1"/>
    </source>
</evidence>
<dbReference type="HOGENOM" id="CLU_086411_0_0_1"/>
<dbReference type="InParanoid" id="G8YI47"/>
<dbReference type="Proteomes" id="UP000005222">
    <property type="component" value="Chromosome H"/>
</dbReference>
<dbReference type="AlphaFoldDB" id="G8YI47"/>
<proteinExistence type="predicted"/>
<dbReference type="Proteomes" id="UP000005222">
    <property type="component" value="Chromosome G"/>
</dbReference>
<sequence length="293" mass="32820">MSQIADKVTGKKVFQSKVLKHITSYKIIRESKDYALSYGAVNYVYQQLFSVVNYINIQLSSVGVLYDTATYVDELVDTVILQRLDWLFSKLPRVDTVNPVTYYNRSTAYVSSRVLRPLNNAVYKTGDRFLPATLSENRVVYKLEESTEKSEISKFFHIINEFVSRGKQQLSSTSNQISNKIISSYNKELDSLNKESSMYKKRALAAYNSGVNIARDINKEYIQPLKSHTQEYVSDVANTTKVRADSLISDAKNGITTFNQQATNTLNRAKNEGAELVNGGSKASPAPVVSASA</sequence>
<reference evidence="3" key="2">
    <citation type="journal article" date="2012" name="G3 (Bethesda)">
        <title>Pichia sorbitophila, an interspecies yeast hybrid reveals early steps of genome resolution following polyploidization.</title>
        <authorList>
            <person name="Leh Louis V."/>
            <person name="Despons L."/>
            <person name="Friedrich A."/>
            <person name="Martin T."/>
            <person name="Durrens P."/>
            <person name="Casaregola S."/>
            <person name="Neuveglise C."/>
            <person name="Fairhead C."/>
            <person name="Marck C."/>
            <person name="Cruz J.A."/>
            <person name="Straub M.L."/>
            <person name="Kugler V."/>
            <person name="Sacerdot C."/>
            <person name="Uzunov Z."/>
            <person name="Thierry A."/>
            <person name="Weiss S."/>
            <person name="Bleykasten C."/>
            <person name="De Montigny J."/>
            <person name="Jacques N."/>
            <person name="Jung P."/>
            <person name="Lemaire M."/>
            <person name="Mallet S."/>
            <person name="Morel G."/>
            <person name="Richard G.F."/>
            <person name="Sarkar A."/>
            <person name="Savel G."/>
            <person name="Schacherer J."/>
            <person name="Seret M.L."/>
            <person name="Talla E."/>
            <person name="Samson G."/>
            <person name="Jubin C."/>
            <person name="Poulain J."/>
            <person name="Vacherie B."/>
            <person name="Barbe V."/>
            <person name="Pelletier E."/>
            <person name="Sherman D.J."/>
            <person name="Westhof E."/>
            <person name="Weissenbach J."/>
            <person name="Baret P.V."/>
            <person name="Wincker P."/>
            <person name="Gaillardin C."/>
            <person name="Dujon B."/>
            <person name="Souciet J.L."/>
        </authorList>
    </citation>
    <scope>NUCLEOTIDE SEQUENCE [LARGE SCALE GENOMIC DNA]</scope>
    <source>
        <strain evidence="3">ATCC MYA-4447 / BCRC 22081 / CBS 7064 / NBRC 10061 / NRRL Y-12695</strain>
    </source>
</reference>
<organism evidence="2 3">
    <name type="scientific">Pichia sorbitophila (strain ATCC MYA-4447 / BCRC 22081 / CBS 7064 / NBRC 10061 / NRRL Y-12695)</name>
    <name type="common">Hybrid yeast</name>
    <dbReference type="NCBI Taxonomy" id="559304"/>
    <lineage>
        <taxon>Eukaryota</taxon>
        <taxon>Fungi</taxon>
        <taxon>Dikarya</taxon>
        <taxon>Ascomycota</taxon>
        <taxon>Saccharomycotina</taxon>
        <taxon>Pichiomycetes</taxon>
        <taxon>Debaryomycetaceae</taxon>
        <taxon>Millerozyma</taxon>
    </lineage>
</organism>
<keyword evidence="3" id="KW-1185">Reference proteome</keyword>
<reference evidence="2" key="1">
    <citation type="submission" date="2011-10" db="EMBL/GenBank/DDBJ databases">
        <authorList>
            <person name="Genoscope - CEA"/>
        </authorList>
    </citation>
    <scope>NUCLEOTIDE SEQUENCE</scope>
</reference>